<protein>
    <submittedName>
        <fullName evidence="2">Uncharacterized protein</fullName>
    </submittedName>
</protein>
<reference evidence="3" key="1">
    <citation type="submission" date="2024-06" db="EMBL/GenBank/DDBJ databases">
        <title>Multi-omics analyses provide insights into the biosynthesis of the anticancer antibiotic pleurotin in Hohenbuehelia grisea.</title>
        <authorList>
            <person name="Weaver J.A."/>
            <person name="Alberti F."/>
        </authorList>
    </citation>
    <scope>NUCLEOTIDE SEQUENCE [LARGE SCALE GENOMIC DNA]</scope>
    <source>
        <strain evidence="3">T-177</strain>
    </source>
</reference>
<sequence>MGNNRKAPNKHLKQQRARQPSGADGEDAWTASQQSNASDGILSPDLANSIMEHFQAKKEKKAMEKQTKFIQTATKKLTADIAESLSDGQQALSTVDNIFAQFVIDYAAIEDEIRRIWCEIRKEQQTLLILAEKRINLNTETGEEVEKGMVTGMARAKGACEDMEALSQSLSTLPEMS</sequence>
<keyword evidence="3" id="KW-1185">Reference proteome</keyword>
<evidence type="ECO:0000256" key="1">
    <source>
        <dbReference type="SAM" id="MobiDB-lite"/>
    </source>
</evidence>
<proteinExistence type="predicted"/>
<organism evidence="2 3">
    <name type="scientific">Hohenbuehelia grisea</name>
    <dbReference type="NCBI Taxonomy" id="104357"/>
    <lineage>
        <taxon>Eukaryota</taxon>
        <taxon>Fungi</taxon>
        <taxon>Dikarya</taxon>
        <taxon>Basidiomycota</taxon>
        <taxon>Agaricomycotina</taxon>
        <taxon>Agaricomycetes</taxon>
        <taxon>Agaricomycetidae</taxon>
        <taxon>Agaricales</taxon>
        <taxon>Pleurotineae</taxon>
        <taxon>Pleurotaceae</taxon>
        <taxon>Hohenbuehelia</taxon>
    </lineage>
</organism>
<gene>
    <name evidence="2" type="ORF">HGRIS_002452</name>
</gene>
<feature type="compositionally biased region" description="Basic residues" evidence="1">
    <location>
        <begin position="7"/>
        <end position="16"/>
    </location>
</feature>
<dbReference type="EMBL" id="JASNQZ010000006">
    <property type="protein sequence ID" value="KAL0956295.1"/>
    <property type="molecule type" value="Genomic_DNA"/>
</dbReference>
<name>A0ABR3JLF5_9AGAR</name>
<evidence type="ECO:0000313" key="2">
    <source>
        <dbReference type="EMBL" id="KAL0956295.1"/>
    </source>
</evidence>
<evidence type="ECO:0000313" key="3">
    <source>
        <dbReference type="Proteomes" id="UP001556367"/>
    </source>
</evidence>
<accession>A0ABR3JLF5</accession>
<dbReference type="Proteomes" id="UP001556367">
    <property type="component" value="Unassembled WGS sequence"/>
</dbReference>
<feature type="region of interest" description="Disordered" evidence="1">
    <location>
        <begin position="1"/>
        <end position="43"/>
    </location>
</feature>
<comment type="caution">
    <text evidence="2">The sequence shown here is derived from an EMBL/GenBank/DDBJ whole genome shotgun (WGS) entry which is preliminary data.</text>
</comment>